<accession>A0A4Z0Y5Q8</accession>
<dbReference type="AlphaFoldDB" id="A0A4Z0Y5Q8"/>
<organism evidence="2 3">
    <name type="scientific">Xylaria hypoxylon</name>
    <dbReference type="NCBI Taxonomy" id="37992"/>
    <lineage>
        <taxon>Eukaryota</taxon>
        <taxon>Fungi</taxon>
        <taxon>Dikarya</taxon>
        <taxon>Ascomycota</taxon>
        <taxon>Pezizomycotina</taxon>
        <taxon>Sordariomycetes</taxon>
        <taxon>Xylariomycetidae</taxon>
        <taxon>Xylariales</taxon>
        <taxon>Xylariaceae</taxon>
        <taxon>Xylaria</taxon>
    </lineage>
</organism>
<sequence>MHPAQEAPTIQQTKEEMPGTQDNSELAGRSDASNENGELMDVEMLSADAIQLVNLTQLWMKAAKTHPEYMASVEFQIDSMLRGITTTEIDGKISLVRCLPKLLESLHVEAKLDSNNVIAQKIAKAIAQNIEVYFSDGPNTDIRNFFDLKGTGLHAEIILMSMIINS</sequence>
<protein>
    <submittedName>
        <fullName evidence="2">Uncharacterized protein</fullName>
    </submittedName>
</protein>
<evidence type="ECO:0000313" key="3">
    <source>
        <dbReference type="Proteomes" id="UP000297716"/>
    </source>
</evidence>
<reference evidence="2 3" key="1">
    <citation type="submission" date="2019-03" db="EMBL/GenBank/DDBJ databases">
        <title>Draft genome sequence of Xylaria hypoxylon DSM 108379, a ubiquitous saprotrophic-parasitic fungi on hardwood.</title>
        <authorList>
            <person name="Buettner E."/>
            <person name="Leonhardt S."/>
            <person name="Gebauer A.M."/>
            <person name="Liers C."/>
            <person name="Hofrichter M."/>
            <person name="Kellner H."/>
        </authorList>
    </citation>
    <scope>NUCLEOTIDE SEQUENCE [LARGE SCALE GENOMIC DNA]</scope>
    <source>
        <strain evidence="2 3">DSM 108379</strain>
    </source>
</reference>
<comment type="caution">
    <text evidence="2">The sequence shown here is derived from an EMBL/GenBank/DDBJ whole genome shotgun (WGS) entry which is preliminary data.</text>
</comment>
<dbReference type="EMBL" id="SKBN01000435">
    <property type="protein sequence ID" value="TGJ78197.1"/>
    <property type="molecule type" value="Genomic_DNA"/>
</dbReference>
<feature type="region of interest" description="Disordered" evidence="1">
    <location>
        <begin position="1"/>
        <end position="33"/>
    </location>
</feature>
<name>A0A4Z0Y5Q8_9PEZI</name>
<gene>
    <name evidence="2" type="ORF">E0Z10_g10565</name>
</gene>
<evidence type="ECO:0000256" key="1">
    <source>
        <dbReference type="SAM" id="MobiDB-lite"/>
    </source>
</evidence>
<proteinExistence type="predicted"/>
<dbReference type="Proteomes" id="UP000297716">
    <property type="component" value="Unassembled WGS sequence"/>
</dbReference>
<keyword evidence="3" id="KW-1185">Reference proteome</keyword>
<evidence type="ECO:0000313" key="2">
    <source>
        <dbReference type="EMBL" id="TGJ78197.1"/>
    </source>
</evidence>